<feature type="compositionally biased region" description="Polar residues" evidence="2">
    <location>
        <begin position="429"/>
        <end position="446"/>
    </location>
</feature>
<evidence type="ECO:0000256" key="1">
    <source>
        <dbReference type="ARBA" id="ARBA00010016"/>
    </source>
</evidence>
<dbReference type="GO" id="GO:0008017">
    <property type="term" value="F:microtubule binding"/>
    <property type="evidence" value="ECO:0007669"/>
    <property type="project" value="TreeGrafter"/>
</dbReference>
<accession>A0A9D4V2S2</accession>
<feature type="compositionally biased region" description="Polar residues" evidence="2">
    <location>
        <begin position="131"/>
        <end position="143"/>
    </location>
</feature>
<dbReference type="Proteomes" id="UP000886520">
    <property type="component" value="Chromosome 6"/>
</dbReference>
<sequence>MVASDVLLEPRPLTKQSDAKQVAEVLQTVSLNEDGRGRGLVDVVQPASITGGKRSKMREVASRYKAATISSANAAAITASRYQSPNRGRSPSPNFGRRSLDAVLKTPPPERWPNSADRRRPWPPSACENKTPATHNAASSPRSATKRFAVRSLSLSIQSDTSISSLSNDSTADQQNLKGNISNDSQGAGTPATLETGKAWNSSTKLTEGKSTPVRKKSPLRRSLQVSEQTENSKPLSNGHAVKLDMRRWHGVGNGKPILSRSMDFSFGKEGSLIKATTSLLGRSPSRADKAATNSRLLSRSANEGSSPKVVRQIYMDSGDVRVLSTDFVDEDNANTEDMEGSLLCANSPDDNGSDTESSSSGGFSIVSFRTNVRPRATAVPARFWQDASSMASIRRLKVPGSTRSLTPVRATQSGHSTPQCPSSPSSQARPMQTLSTSRGWASPTKTRAGHPMLMSQLSLNGRRSNIPGLLNLNFETRKNKQATGQQEEAHDLRLLHNRWLQWRFVNAQTQLAMCVQAATAECLLHSCFLRTCDLRMSVATKQGERNKLKQADKLDSVLAANAVQLKDWETLLPGHASTLTGLMNGLEATVVRVPLIGGPKIDVQATKEILSSAIDIMDGVDASIVKFLHAAEIADSLLAELAKTIVLEKVCLIECADLLAAAASMEMEERSLRAYFVQQQQEKRDQLLVHTFFLFRDLHGVRGVECYSQLQQQHAGSTPAARIG</sequence>
<feature type="compositionally biased region" description="Polar residues" evidence="2">
    <location>
        <begin position="199"/>
        <end position="210"/>
    </location>
</feature>
<dbReference type="GO" id="GO:0005880">
    <property type="term" value="C:nuclear microtubule"/>
    <property type="evidence" value="ECO:0007669"/>
    <property type="project" value="TreeGrafter"/>
</dbReference>
<dbReference type="PANTHER" id="PTHR31807:SF37">
    <property type="entry name" value="HAUS AUGMIN-LIKE COMPLEX SUBUNIT 8"/>
    <property type="match status" value="1"/>
</dbReference>
<feature type="compositionally biased region" description="Low complexity" evidence="2">
    <location>
        <begin position="160"/>
        <end position="171"/>
    </location>
</feature>
<feature type="compositionally biased region" description="Polar residues" evidence="2">
    <location>
        <begin position="224"/>
        <end position="236"/>
    </location>
</feature>
<feature type="compositionally biased region" description="Polar residues" evidence="2">
    <location>
        <begin position="292"/>
        <end position="304"/>
    </location>
</feature>
<dbReference type="Pfam" id="PF04484">
    <property type="entry name" value="QWRF"/>
    <property type="match status" value="1"/>
</dbReference>
<feature type="region of interest" description="Disordered" evidence="2">
    <location>
        <begin position="283"/>
        <end position="304"/>
    </location>
</feature>
<dbReference type="OrthoDB" id="1924320at2759"/>
<dbReference type="GO" id="GO:0051225">
    <property type="term" value="P:spindle assembly"/>
    <property type="evidence" value="ECO:0007669"/>
    <property type="project" value="TreeGrafter"/>
</dbReference>
<comment type="caution">
    <text evidence="3">The sequence shown here is derived from an EMBL/GenBank/DDBJ whole genome shotgun (WGS) entry which is preliminary data.</text>
</comment>
<proteinExistence type="inferred from homology"/>
<keyword evidence="4" id="KW-1185">Reference proteome</keyword>
<feature type="compositionally biased region" description="Low complexity" evidence="2">
    <location>
        <begin position="355"/>
        <end position="364"/>
    </location>
</feature>
<dbReference type="AlphaFoldDB" id="A0A9D4V2S2"/>
<dbReference type="PANTHER" id="PTHR31807">
    <property type="entry name" value="AUGMIN FAMILY MEMBER"/>
    <property type="match status" value="1"/>
</dbReference>
<protein>
    <submittedName>
        <fullName evidence="3">Uncharacterized protein</fullName>
    </submittedName>
</protein>
<feature type="region of interest" description="Disordered" evidence="2">
    <location>
        <begin position="160"/>
        <end position="241"/>
    </location>
</feature>
<dbReference type="EMBL" id="JABFUD020000006">
    <property type="protein sequence ID" value="KAI5078213.1"/>
    <property type="molecule type" value="Genomic_DNA"/>
</dbReference>
<organism evidence="3 4">
    <name type="scientific">Adiantum capillus-veneris</name>
    <name type="common">Maidenhair fern</name>
    <dbReference type="NCBI Taxonomy" id="13818"/>
    <lineage>
        <taxon>Eukaryota</taxon>
        <taxon>Viridiplantae</taxon>
        <taxon>Streptophyta</taxon>
        <taxon>Embryophyta</taxon>
        <taxon>Tracheophyta</taxon>
        <taxon>Polypodiopsida</taxon>
        <taxon>Polypodiidae</taxon>
        <taxon>Polypodiales</taxon>
        <taxon>Pteridineae</taxon>
        <taxon>Pteridaceae</taxon>
        <taxon>Vittarioideae</taxon>
        <taxon>Adiantum</taxon>
    </lineage>
</organism>
<gene>
    <name evidence="3" type="ORF">GOP47_0005884</name>
</gene>
<feature type="region of interest" description="Disordered" evidence="2">
    <location>
        <begin position="80"/>
        <end position="144"/>
    </location>
</feature>
<feature type="region of interest" description="Disordered" evidence="2">
    <location>
        <begin position="341"/>
        <end position="364"/>
    </location>
</feature>
<comment type="similarity">
    <text evidence="1">Belongs to the QWRF family.</text>
</comment>
<evidence type="ECO:0000313" key="4">
    <source>
        <dbReference type="Proteomes" id="UP000886520"/>
    </source>
</evidence>
<evidence type="ECO:0000313" key="3">
    <source>
        <dbReference type="EMBL" id="KAI5078213.1"/>
    </source>
</evidence>
<dbReference type="InterPro" id="IPR007573">
    <property type="entry name" value="QWRF"/>
</dbReference>
<feature type="compositionally biased region" description="Polar residues" evidence="2">
    <location>
        <begin position="402"/>
        <end position="416"/>
    </location>
</feature>
<dbReference type="GO" id="GO:0005737">
    <property type="term" value="C:cytoplasm"/>
    <property type="evidence" value="ECO:0007669"/>
    <property type="project" value="TreeGrafter"/>
</dbReference>
<reference evidence="3" key="1">
    <citation type="submission" date="2021-01" db="EMBL/GenBank/DDBJ databases">
        <title>Adiantum capillus-veneris genome.</title>
        <authorList>
            <person name="Fang Y."/>
            <person name="Liao Q."/>
        </authorList>
    </citation>
    <scope>NUCLEOTIDE SEQUENCE</scope>
    <source>
        <strain evidence="3">H3</strain>
        <tissue evidence="3">Leaf</tissue>
    </source>
</reference>
<evidence type="ECO:0000256" key="2">
    <source>
        <dbReference type="SAM" id="MobiDB-lite"/>
    </source>
</evidence>
<feature type="region of interest" description="Disordered" evidence="2">
    <location>
        <begin position="398"/>
        <end position="449"/>
    </location>
</feature>
<feature type="compositionally biased region" description="Polar residues" evidence="2">
    <location>
        <begin position="81"/>
        <end position="93"/>
    </location>
</feature>
<name>A0A9D4V2S2_ADICA</name>
<feature type="compositionally biased region" description="Polar residues" evidence="2">
    <location>
        <begin position="172"/>
        <end position="188"/>
    </location>
</feature>
<feature type="compositionally biased region" description="Low complexity" evidence="2">
    <location>
        <begin position="417"/>
        <end position="428"/>
    </location>
</feature>